<accession>A0A5Q0QG63</accession>
<dbReference type="InterPro" id="IPR039425">
    <property type="entry name" value="RNA_pol_sigma-70-like"/>
</dbReference>
<dbReference type="GO" id="GO:0016987">
    <property type="term" value="F:sigma factor activity"/>
    <property type="evidence" value="ECO:0007669"/>
    <property type="project" value="UniProtKB-KW"/>
</dbReference>
<evidence type="ECO:0000256" key="4">
    <source>
        <dbReference type="ARBA" id="ARBA00023125"/>
    </source>
</evidence>
<dbReference type="InterPro" id="IPR014284">
    <property type="entry name" value="RNA_pol_sigma-70_dom"/>
</dbReference>
<evidence type="ECO:0000313" key="10">
    <source>
        <dbReference type="Proteomes" id="UP000326921"/>
    </source>
</evidence>
<dbReference type="CDD" id="cd06171">
    <property type="entry name" value="Sigma70_r4"/>
    <property type="match status" value="1"/>
</dbReference>
<dbReference type="Proteomes" id="UP000326921">
    <property type="component" value="Chromosome"/>
</dbReference>
<proteinExistence type="inferred from homology"/>
<gene>
    <name evidence="9" type="ORF">GFH32_11290</name>
</gene>
<keyword evidence="2 6" id="KW-0805">Transcription regulation</keyword>
<evidence type="ECO:0000259" key="7">
    <source>
        <dbReference type="Pfam" id="PF04542"/>
    </source>
</evidence>
<dbReference type="InterPro" id="IPR013249">
    <property type="entry name" value="RNA_pol_sigma70_r4_t2"/>
</dbReference>
<evidence type="ECO:0000259" key="8">
    <source>
        <dbReference type="Pfam" id="PF08281"/>
    </source>
</evidence>
<dbReference type="InterPro" id="IPR014327">
    <property type="entry name" value="RNA_pol_sigma70_bacteroid"/>
</dbReference>
<dbReference type="InterPro" id="IPR013325">
    <property type="entry name" value="RNA_pol_sigma_r2"/>
</dbReference>
<dbReference type="EMBL" id="CP045652">
    <property type="protein sequence ID" value="QGA26868.1"/>
    <property type="molecule type" value="Genomic_DNA"/>
</dbReference>
<evidence type="ECO:0000313" key="9">
    <source>
        <dbReference type="EMBL" id="QGA26868.1"/>
    </source>
</evidence>
<dbReference type="Pfam" id="PF04542">
    <property type="entry name" value="Sigma70_r2"/>
    <property type="match status" value="1"/>
</dbReference>
<comment type="similarity">
    <text evidence="1 6">Belongs to the sigma-70 factor family. ECF subfamily.</text>
</comment>
<name>A0A5Q0QG63_9SPHI</name>
<evidence type="ECO:0000256" key="5">
    <source>
        <dbReference type="ARBA" id="ARBA00023163"/>
    </source>
</evidence>
<dbReference type="Pfam" id="PF08281">
    <property type="entry name" value="Sigma70_r4_2"/>
    <property type="match status" value="1"/>
</dbReference>
<keyword evidence="10" id="KW-1185">Reference proteome</keyword>
<dbReference type="InterPro" id="IPR036388">
    <property type="entry name" value="WH-like_DNA-bd_sf"/>
</dbReference>
<keyword evidence="4 6" id="KW-0238">DNA-binding</keyword>
<dbReference type="InterPro" id="IPR000838">
    <property type="entry name" value="RNA_pol_sigma70_ECF_CS"/>
</dbReference>
<dbReference type="InterPro" id="IPR007627">
    <property type="entry name" value="RNA_pol_sigma70_r2"/>
</dbReference>
<dbReference type="GO" id="GO:0006352">
    <property type="term" value="P:DNA-templated transcription initiation"/>
    <property type="evidence" value="ECO:0007669"/>
    <property type="project" value="InterPro"/>
</dbReference>
<organism evidence="9 10">
    <name type="scientific">Sphingobacterium zhuxiongii</name>
    <dbReference type="NCBI Taxonomy" id="2662364"/>
    <lineage>
        <taxon>Bacteria</taxon>
        <taxon>Pseudomonadati</taxon>
        <taxon>Bacteroidota</taxon>
        <taxon>Sphingobacteriia</taxon>
        <taxon>Sphingobacteriales</taxon>
        <taxon>Sphingobacteriaceae</taxon>
        <taxon>Sphingobacterium</taxon>
    </lineage>
</organism>
<dbReference type="PANTHER" id="PTHR43133">
    <property type="entry name" value="RNA POLYMERASE ECF-TYPE SIGMA FACTO"/>
    <property type="match status" value="1"/>
</dbReference>
<dbReference type="SUPFAM" id="SSF88659">
    <property type="entry name" value="Sigma3 and sigma4 domains of RNA polymerase sigma factors"/>
    <property type="match status" value="1"/>
</dbReference>
<reference evidence="9 10" key="1">
    <citation type="submission" date="2019-10" db="EMBL/GenBank/DDBJ databases">
        <authorList>
            <person name="Dong K."/>
        </authorList>
    </citation>
    <scope>NUCLEOTIDE SEQUENCE [LARGE SCALE GENOMIC DNA]</scope>
    <source>
        <strain evidence="10">dk4302</strain>
    </source>
</reference>
<dbReference type="PROSITE" id="PS01063">
    <property type="entry name" value="SIGMA70_ECF"/>
    <property type="match status" value="1"/>
</dbReference>
<protein>
    <recommendedName>
        <fullName evidence="6">RNA polymerase sigma factor</fullName>
    </recommendedName>
</protein>
<dbReference type="NCBIfam" id="TIGR02937">
    <property type="entry name" value="sigma70-ECF"/>
    <property type="match status" value="1"/>
</dbReference>
<keyword evidence="3 6" id="KW-0731">Sigma factor</keyword>
<keyword evidence="5 6" id="KW-0804">Transcription</keyword>
<dbReference type="GO" id="GO:0003677">
    <property type="term" value="F:DNA binding"/>
    <property type="evidence" value="ECO:0007669"/>
    <property type="project" value="UniProtKB-KW"/>
</dbReference>
<evidence type="ECO:0000256" key="6">
    <source>
        <dbReference type="RuleBase" id="RU000716"/>
    </source>
</evidence>
<dbReference type="AlphaFoldDB" id="A0A5Q0QG63"/>
<feature type="domain" description="RNA polymerase sigma-70 region 2" evidence="7">
    <location>
        <begin position="27"/>
        <end position="93"/>
    </location>
</feature>
<dbReference type="InterPro" id="IPR013324">
    <property type="entry name" value="RNA_pol_sigma_r3/r4-like"/>
</dbReference>
<dbReference type="NCBIfam" id="TIGR02985">
    <property type="entry name" value="Sig70_bacteroi1"/>
    <property type="match status" value="1"/>
</dbReference>
<feature type="domain" description="RNA polymerase sigma factor 70 region 4 type 2" evidence="8">
    <location>
        <begin position="124"/>
        <end position="172"/>
    </location>
</feature>
<evidence type="ECO:0000256" key="3">
    <source>
        <dbReference type="ARBA" id="ARBA00023082"/>
    </source>
</evidence>
<evidence type="ECO:0000256" key="2">
    <source>
        <dbReference type="ARBA" id="ARBA00023015"/>
    </source>
</evidence>
<evidence type="ECO:0000256" key="1">
    <source>
        <dbReference type="ARBA" id="ARBA00010641"/>
    </source>
</evidence>
<dbReference type="KEGG" id="sphe:GFH32_11290"/>
<dbReference type="SUPFAM" id="SSF88946">
    <property type="entry name" value="Sigma2 domain of RNA polymerase sigma factors"/>
    <property type="match status" value="1"/>
</dbReference>
<dbReference type="Gene3D" id="1.10.1740.10">
    <property type="match status" value="1"/>
</dbReference>
<sequence length="200" mass="22997">MSNAAVIDVKLLLGELKAGSMPAFNSLYMYYSPQLYAHLLKFLKSPELVEEVLQEVFVKVWNLREEIEPDRGFKTFIYTIASNLAINLIKKINRDKVLQSEIWASSISYYLHSEEKLINKEKLEIIDRAIATLSPKRREILLFCKVEGKSYKEVADMLGISVSTVSNQLVNAVHDIRNFIVKNYTEEYLVGVLIAIFIQF</sequence>
<dbReference type="PANTHER" id="PTHR43133:SF46">
    <property type="entry name" value="RNA POLYMERASE SIGMA-70 FACTOR ECF SUBFAMILY"/>
    <property type="match status" value="1"/>
</dbReference>
<dbReference type="Gene3D" id="1.10.10.10">
    <property type="entry name" value="Winged helix-like DNA-binding domain superfamily/Winged helix DNA-binding domain"/>
    <property type="match status" value="1"/>
</dbReference>